<feature type="signal peptide" evidence="5">
    <location>
        <begin position="1"/>
        <end position="28"/>
    </location>
</feature>
<sequence>MRSKTVAAAVAGTLAAALATIVPATVPAAVGETAAAAAFQVQPVAWGRCADKSLRSAGAECGTLTVPLDHADPAGPTIGLAVARVLHTKQPYRGAVFTNPGGPGSDGTWVASYGQYVPRQVGLTYDWYGIDPRGTGASDPILTCDSSYFGWDRPDYVPATAKAMKQWRTRTERYAQDCGKAKARRLLDHVRTTDTAADFDLLRQAIGLEKVTIFGFSYGTYLAQVYATLFPGHVQALVMDGVVDPDRVFYRSNLDQDPAFQKSFDAFLTWVAKYPRTYHLGASRTAVEKRYRQLRQQLARKPAGGKVGPDELDDALLNAGYFNGYYPYVADAFAALANKGRAAGIKALYRSSNPTGKAADNGYAMYLATECTDAVWPTAWQTWRKDSERLHRKAPFLTWANNWFNAPCRTWPVKGTQRVQVTGAGLDGVPILLLSETHDAATPYAGALAVRRIFPGASLVAGVGGYSHAVSLSGVACTDNAIADVLASGALPRRKAGNGADKECRPLAAPKPPKKGARVAPPPHRAWWGR</sequence>
<dbReference type="GO" id="GO:0016787">
    <property type="term" value="F:hydrolase activity"/>
    <property type="evidence" value="ECO:0007669"/>
    <property type="project" value="UniProtKB-KW"/>
</dbReference>
<dbReference type="InterPro" id="IPR029058">
    <property type="entry name" value="AB_hydrolase_fold"/>
</dbReference>
<dbReference type="EMBL" id="JACHWR010000001">
    <property type="protein sequence ID" value="MBB3042096.1"/>
    <property type="molecule type" value="Genomic_DNA"/>
</dbReference>
<dbReference type="PANTHER" id="PTHR43248">
    <property type="entry name" value="2-SUCCINYL-6-HYDROXY-2,4-CYCLOHEXADIENE-1-CARBOXYLATE SYNTHASE"/>
    <property type="match status" value="1"/>
</dbReference>
<evidence type="ECO:0000256" key="4">
    <source>
        <dbReference type="SAM" id="MobiDB-lite"/>
    </source>
</evidence>
<feature type="domain" description="AB hydrolase-1" evidence="6">
    <location>
        <begin position="96"/>
        <end position="456"/>
    </location>
</feature>
<comment type="caution">
    <text evidence="7">The sequence shown here is derived from an EMBL/GenBank/DDBJ whole genome shotgun (WGS) entry which is preliminary data.</text>
</comment>
<organism evidence="7 8">
    <name type="scientific">Nocardioides soli</name>
    <dbReference type="NCBI Taxonomy" id="1036020"/>
    <lineage>
        <taxon>Bacteria</taxon>
        <taxon>Bacillati</taxon>
        <taxon>Actinomycetota</taxon>
        <taxon>Actinomycetes</taxon>
        <taxon>Propionibacteriales</taxon>
        <taxon>Nocardioidaceae</taxon>
        <taxon>Nocardioides</taxon>
    </lineage>
</organism>
<evidence type="ECO:0000256" key="3">
    <source>
        <dbReference type="ARBA" id="ARBA00022801"/>
    </source>
</evidence>
<dbReference type="RefSeq" id="WP_183591921.1">
    <property type="nucleotide sequence ID" value="NZ_JACHWR010000001.1"/>
</dbReference>
<dbReference type="AlphaFoldDB" id="A0A7W4VUN2"/>
<keyword evidence="8" id="KW-1185">Reference proteome</keyword>
<comment type="similarity">
    <text evidence="1">Belongs to the peptidase S33 family.</text>
</comment>
<dbReference type="Pfam" id="PF00561">
    <property type="entry name" value="Abhydrolase_1"/>
    <property type="match status" value="1"/>
</dbReference>
<evidence type="ECO:0000259" key="6">
    <source>
        <dbReference type="Pfam" id="PF00561"/>
    </source>
</evidence>
<reference evidence="7 8" key="1">
    <citation type="submission" date="2020-08" db="EMBL/GenBank/DDBJ databases">
        <title>Sequencing the genomes of 1000 actinobacteria strains.</title>
        <authorList>
            <person name="Klenk H.-P."/>
        </authorList>
    </citation>
    <scope>NUCLEOTIDE SEQUENCE [LARGE SCALE GENOMIC DNA]</scope>
    <source>
        <strain evidence="7 8">DSM 105498</strain>
    </source>
</reference>
<dbReference type="InterPro" id="IPR000073">
    <property type="entry name" value="AB_hydrolase_1"/>
</dbReference>
<evidence type="ECO:0000313" key="7">
    <source>
        <dbReference type="EMBL" id="MBB3042096.1"/>
    </source>
</evidence>
<dbReference type="SUPFAM" id="SSF53474">
    <property type="entry name" value="alpha/beta-Hydrolases"/>
    <property type="match status" value="1"/>
</dbReference>
<evidence type="ECO:0000256" key="1">
    <source>
        <dbReference type="ARBA" id="ARBA00010088"/>
    </source>
</evidence>
<dbReference type="PANTHER" id="PTHR43248:SF29">
    <property type="entry name" value="TRIPEPTIDYL AMINOPEPTIDASE"/>
    <property type="match status" value="1"/>
</dbReference>
<evidence type="ECO:0000256" key="5">
    <source>
        <dbReference type="SAM" id="SignalP"/>
    </source>
</evidence>
<proteinExistence type="inferred from homology"/>
<gene>
    <name evidence="7" type="ORF">FHU40_001897</name>
</gene>
<dbReference type="InterPro" id="IPR051601">
    <property type="entry name" value="Serine_prot/Carboxylest_S33"/>
</dbReference>
<keyword evidence="3" id="KW-0378">Hydrolase</keyword>
<protein>
    <submittedName>
        <fullName evidence="7">Pimeloyl-ACP methyl ester carboxylesterase</fullName>
    </submittedName>
</protein>
<keyword evidence="2 5" id="KW-0732">Signal</keyword>
<dbReference type="Proteomes" id="UP000589626">
    <property type="component" value="Unassembled WGS sequence"/>
</dbReference>
<evidence type="ECO:0000313" key="8">
    <source>
        <dbReference type="Proteomes" id="UP000589626"/>
    </source>
</evidence>
<accession>A0A7W4VUN2</accession>
<feature type="chain" id="PRO_5030585007" evidence="5">
    <location>
        <begin position="29"/>
        <end position="530"/>
    </location>
</feature>
<feature type="region of interest" description="Disordered" evidence="4">
    <location>
        <begin position="494"/>
        <end position="530"/>
    </location>
</feature>
<dbReference type="Gene3D" id="3.40.50.1820">
    <property type="entry name" value="alpha/beta hydrolase"/>
    <property type="match status" value="1"/>
</dbReference>
<evidence type="ECO:0000256" key="2">
    <source>
        <dbReference type="ARBA" id="ARBA00022729"/>
    </source>
</evidence>
<name>A0A7W4VUN2_9ACTN</name>